<reference evidence="7 8" key="1">
    <citation type="journal article" date="2017" name="Gigascience">
        <title>Genome sequence of the small brown planthopper, Laodelphax striatellus.</title>
        <authorList>
            <person name="Zhu J."/>
            <person name="Jiang F."/>
            <person name="Wang X."/>
            <person name="Yang P."/>
            <person name="Bao Y."/>
            <person name="Zhao W."/>
            <person name="Wang W."/>
            <person name="Lu H."/>
            <person name="Wang Q."/>
            <person name="Cui N."/>
            <person name="Li J."/>
            <person name="Chen X."/>
            <person name="Luo L."/>
            <person name="Yu J."/>
            <person name="Kang L."/>
            <person name="Cui F."/>
        </authorList>
    </citation>
    <scope>NUCLEOTIDE SEQUENCE [LARGE SCALE GENOMIC DNA]</scope>
    <source>
        <strain evidence="7">Lst14</strain>
    </source>
</reference>
<evidence type="ECO:0000256" key="5">
    <source>
        <dbReference type="ARBA" id="ARBA00033049"/>
    </source>
</evidence>
<dbReference type="Gene3D" id="1.20.58.70">
    <property type="match status" value="1"/>
</dbReference>
<evidence type="ECO:0000256" key="1">
    <source>
        <dbReference type="ARBA" id="ARBA00004173"/>
    </source>
</evidence>
<dbReference type="GO" id="GO:0051402">
    <property type="term" value="P:neuron apoptotic process"/>
    <property type="evidence" value="ECO:0007669"/>
    <property type="project" value="TreeGrafter"/>
</dbReference>
<keyword evidence="4" id="KW-0496">Mitochondrion</keyword>
<comment type="caution">
    <text evidence="7">The sequence shown here is derived from an EMBL/GenBank/DDBJ whole genome shotgun (WGS) entry which is preliminary data.</text>
</comment>
<dbReference type="PANTHER" id="PTHR32247">
    <property type="entry name" value="DIABLO HOMOLOG, MITOCHONDRIAL"/>
    <property type="match status" value="1"/>
</dbReference>
<dbReference type="GO" id="GO:0005739">
    <property type="term" value="C:mitochondrion"/>
    <property type="evidence" value="ECO:0007669"/>
    <property type="project" value="UniProtKB-SubCell"/>
</dbReference>
<dbReference type="PANTHER" id="PTHR32247:SF3">
    <property type="entry name" value="DIABLO IAP-BINDING MITOCHONDRIAL PROTEIN"/>
    <property type="match status" value="1"/>
</dbReference>
<protein>
    <recommendedName>
        <fullName evidence="5">Direct IAP-binding protein with low pI</fullName>
    </recommendedName>
</protein>
<dbReference type="AlphaFoldDB" id="A0A482XPH3"/>
<dbReference type="OrthoDB" id="6153032at2759"/>
<proteinExistence type="inferred from homology"/>
<evidence type="ECO:0000256" key="4">
    <source>
        <dbReference type="ARBA" id="ARBA00023128"/>
    </source>
</evidence>
<keyword evidence="3" id="KW-0809">Transit peptide</keyword>
<dbReference type="InParanoid" id="A0A482XPH3"/>
<accession>A0A482XPH3</accession>
<evidence type="ECO:0000256" key="3">
    <source>
        <dbReference type="ARBA" id="ARBA00022946"/>
    </source>
</evidence>
<sequence>MFFSRISTILGKKNVTFFNVKRCLPLYALIVPIAHCKLPKEYDEKERKRIEHFDRPQTHEYLIHQACHASVNSASELLMQTTFALLDAGQEYRKALSHMRSLLNDSLQRTINGLAQPDDLEDMILEARSTTEELKKSVMNLQSLMKYVENLVEITAETAFIAGTEYGCNTMSDRLHSAQREITEDSRKTTDLERECLRLHAELISYSPQQTNSKEE</sequence>
<dbReference type="SMR" id="A0A482XPH3"/>
<dbReference type="GO" id="GO:0008631">
    <property type="term" value="P:intrinsic apoptotic signaling pathway in response to oxidative stress"/>
    <property type="evidence" value="ECO:0007669"/>
    <property type="project" value="TreeGrafter"/>
</dbReference>
<gene>
    <name evidence="7" type="ORF">LSTR_LSTR006036</name>
</gene>
<dbReference type="Pfam" id="PF09057">
    <property type="entry name" value="Smac_DIABLO"/>
    <property type="match status" value="1"/>
</dbReference>
<dbReference type="Proteomes" id="UP000291343">
    <property type="component" value="Unassembled WGS sequence"/>
</dbReference>
<evidence type="ECO:0000313" key="8">
    <source>
        <dbReference type="Proteomes" id="UP000291343"/>
    </source>
</evidence>
<keyword evidence="2" id="KW-0053">Apoptosis</keyword>
<dbReference type="InterPro" id="IPR009062">
    <property type="entry name" value="Smac/DIABLO-like_sf"/>
</dbReference>
<dbReference type="SUPFAM" id="SSF46984">
    <property type="entry name" value="Smac/diablo"/>
    <property type="match status" value="1"/>
</dbReference>
<comment type="similarity">
    <text evidence="6">Belongs to the Smac/DIABLO protein family.</text>
</comment>
<evidence type="ECO:0000313" key="7">
    <source>
        <dbReference type="EMBL" id="RZF47772.1"/>
    </source>
</evidence>
<dbReference type="InterPro" id="IPR015142">
    <property type="entry name" value="Smac_DIABLO"/>
</dbReference>
<keyword evidence="8" id="KW-1185">Reference proteome</keyword>
<name>A0A482XPH3_LAOST</name>
<evidence type="ECO:0000256" key="6">
    <source>
        <dbReference type="ARBA" id="ARBA00046319"/>
    </source>
</evidence>
<evidence type="ECO:0000256" key="2">
    <source>
        <dbReference type="ARBA" id="ARBA00022703"/>
    </source>
</evidence>
<dbReference type="EMBL" id="QKKF02003370">
    <property type="protein sequence ID" value="RZF47772.1"/>
    <property type="molecule type" value="Genomic_DNA"/>
</dbReference>
<organism evidence="7 8">
    <name type="scientific">Laodelphax striatellus</name>
    <name type="common">Small brown planthopper</name>
    <name type="synonym">Delphax striatella</name>
    <dbReference type="NCBI Taxonomy" id="195883"/>
    <lineage>
        <taxon>Eukaryota</taxon>
        <taxon>Metazoa</taxon>
        <taxon>Ecdysozoa</taxon>
        <taxon>Arthropoda</taxon>
        <taxon>Hexapoda</taxon>
        <taxon>Insecta</taxon>
        <taxon>Pterygota</taxon>
        <taxon>Neoptera</taxon>
        <taxon>Paraneoptera</taxon>
        <taxon>Hemiptera</taxon>
        <taxon>Auchenorrhyncha</taxon>
        <taxon>Fulgoroidea</taxon>
        <taxon>Delphacidae</taxon>
        <taxon>Criomorphinae</taxon>
        <taxon>Laodelphax</taxon>
    </lineage>
</organism>
<comment type="subcellular location">
    <subcellularLocation>
        <location evidence="1">Mitochondrion</location>
    </subcellularLocation>
</comment>